<protein>
    <submittedName>
        <fullName evidence="3">Helix-turn-helix transcriptional regulator</fullName>
    </submittedName>
</protein>
<dbReference type="AlphaFoldDB" id="A0A7H9BYI8"/>
<reference evidence="3 4" key="1">
    <citation type="submission" date="2020-07" db="EMBL/GenBank/DDBJ databases">
        <title>The complete genome of Paracoccus pantotrophus ACCC 10489.</title>
        <authorList>
            <person name="Si Y."/>
        </authorList>
    </citation>
    <scope>NUCLEOTIDE SEQUENCE [LARGE SCALE GENOMIC DNA]</scope>
    <source>
        <strain evidence="3 4">ACCC10489</strain>
    </source>
</reference>
<evidence type="ECO:0000313" key="4">
    <source>
        <dbReference type="Proteomes" id="UP000509322"/>
    </source>
</evidence>
<dbReference type="Gene3D" id="1.10.10.10">
    <property type="entry name" value="Winged helix-like DNA-binding domain superfamily/Winged helix DNA-binding domain"/>
    <property type="match status" value="1"/>
</dbReference>
<evidence type="ECO:0000313" key="3">
    <source>
        <dbReference type="EMBL" id="QLH16490.1"/>
    </source>
</evidence>
<dbReference type="Proteomes" id="UP000509322">
    <property type="component" value="Chromosome 2"/>
</dbReference>
<dbReference type="SUPFAM" id="SSF46785">
    <property type="entry name" value="Winged helix' DNA-binding domain"/>
    <property type="match status" value="1"/>
</dbReference>
<proteinExistence type="predicted"/>
<dbReference type="InterPro" id="IPR036390">
    <property type="entry name" value="WH_DNA-bd_sf"/>
</dbReference>
<dbReference type="InterPro" id="IPR011991">
    <property type="entry name" value="ArsR-like_HTH"/>
</dbReference>
<name>A0A7H9BYI8_PARPN</name>
<dbReference type="EMBL" id="CP058690">
    <property type="protein sequence ID" value="QLH16490.1"/>
    <property type="molecule type" value="Genomic_DNA"/>
</dbReference>
<dbReference type="Pfam" id="PF12840">
    <property type="entry name" value="HTH_20"/>
    <property type="match status" value="1"/>
</dbReference>
<sequence>MGLTGNETTLLSQLQALAHPVRLWIISNLADGRRAFVSQLAKEAGISRPLMKMHLLKLERAGLVRSAFEAAESGKLANFYEISPFSLAISPQSIAEAGPHPRPSDYHNSGANND</sequence>
<dbReference type="InterPro" id="IPR001845">
    <property type="entry name" value="HTH_ArsR_DNA-bd_dom"/>
</dbReference>
<dbReference type="SMART" id="SM00418">
    <property type="entry name" value="HTH_ARSR"/>
    <property type="match status" value="1"/>
</dbReference>
<dbReference type="CDD" id="cd00090">
    <property type="entry name" value="HTH_ARSR"/>
    <property type="match status" value="1"/>
</dbReference>
<dbReference type="PANTHER" id="PTHR38600">
    <property type="entry name" value="TRANSCRIPTIONAL REGULATORY PROTEIN"/>
    <property type="match status" value="1"/>
</dbReference>
<gene>
    <name evidence="3" type="ORF">HYQ43_18240</name>
</gene>
<dbReference type="GO" id="GO:0003700">
    <property type="term" value="F:DNA-binding transcription factor activity"/>
    <property type="evidence" value="ECO:0007669"/>
    <property type="project" value="InterPro"/>
</dbReference>
<organism evidence="3 4">
    <name type="scientific">Paracoccus pantotrophus</name>
    <name type="common">Thiosphaera pantotropha</name>
    <dbReference type="NCBI Taxonomy" id="82367"/>
    <lineage>
        <taxon>Bacteria</taxon>
        <taxon>Pseudomonadati</taxon>
        <taxon>Pseudomonadota</taxon>
        <taxon>Alphaproteobacteria</taxon>
        <taxon>Rhodobacterales</taxon>
        <taxon>Paracoccaceae</taxon>
        <taxon>Paracoccus</taxon>
    </lineage>
</organism>
<accession>A0A7H9BYI8</accession>
<feature type="region of interest" description="Disordered" evidence="1">
    <location>
        <begin position="93"/>
        <end position="114"/>
    </location>
</feature>
<evidence type="ECO:0000256" key="1">
    <source>
        <dbReference type="SAM" id="MobiDB-lite"/>
    </source>
</evidence>
<feature type="domain" description="HTH arsR-type" evidence="2">
    <location>
        <begin position="12"/>
        <end position="96"/>
    </location>
</feature>
<dbReference type="InterPro" id="IPR036388">
    <property type="entry name" value="WH-like_DNA-bd_sf"/>
</dbReference>
<evidence type="ECO:0000259" key="2">
    <source>
        <dbReference type="SMART" id="SM00418"/>
    </source>
</evidence>
<dbReference type="PANTHER" id="PTHR38600:SF1">
    <property type="entry name" value="TRANSCRIPTIONAL REGULATORY PROTEIN"/>
    <property type="match status" value="1"/>
</dbReference>